<dbReference type="EMBL" id="SPNV01000371">
    <property type="protein sequence ID" value="KAF5855892.1"/>
    <property type="molecule type" value="Genomic_DNA"/>
</dbReference>
<gene>
    <name evidence="2" type="ORF">ETB97_008271</name>
</gene>
<dbReference type="Proteomes" id="UP000541154">
    <property type="component" value="Unassembled WGS sequence"/>
</dbReference>
<organism evidence="2 3">
    <name type="scientific">Petromyces alliaceus</name>
    <name type="common">Aspergillus alliaceus</name>
    <dbReference type="NCBI Taxonomy" id="209559"/>
    <lineage>
        <taxon>Eukaryota</taxon>
        <taxon>Fungi</taxon>
        <taxon>Dikarya</taxon>
        <taxon>Ascomycota</taxon>
        <taxon>Pezizomycotina</taxon>
        <taxon>Eurotiomycetes</taxon>
        <taxon>Eurotiomycetidae</taxon>
        <taxon>Eurotiales</taxon>
        <taxon>Aspergillaceae</taxon>
        <taxon>Aspergillus</taxon>
        <taxon>Aspergillus subgen. Circumdati</taxon>
    </lineage>
</organism>
<accession>A0A8H5ZUF4</accession>
<evidence type="ECO:0000313" key="3">
    <source>
        <dbReference type="Proteomes" id="UP000541154"/>
    </source>
</evidence>
<keyword evidence="1" id="KW-0472">Membrane</keyword>
<feature type="transmembrane region" description="Helical" evidence="1">
    <location>
        <begin position="189"/>
        <end position="212"/>
    </location>
</feature>
<keyword evidence="3" id="KW-1185">Reference proteome</keyword>
<comment type="caution">
    <text evidence="2">The sequence shown here is derived from an EMBL/GenBank/DDBJ whole genome shotgun (WGS) entry which is preliminary data.</text>
</comment>
<proteinExistence type="predicted"/>
<evidence type="ECO:0000313" key="2">
    <source>
        <dbReference type="EMBL" id="KAF5855892.1"/>
    </source>
</evidence>
<feature type="transmembrane region" description="Helical" evidence="1">
    <location>
        <begin position="12"/>
        <end position="33"/>
    </location>
</feature>
<sequence>MASKYARPEVSLKLAIPLSTILVIYAGLAFTGVPRFRDKAGQGVLTNFRQPATNINFINHRLQTAPLWLYQGLHAAPAILWCISIPLQHLAHLRRERLDIHRTNGYLALSLSLIQILSGVAFLLWDLAYSHENIYHIHVLRFRGLWIPPFAWPTFKAGLWLYAPVFFYTLLRTVQTARAHEREQHRNWAVLHSICGYAIAINRVNLSFILLFGDLLSLFPRVIRHNWLGLPLRHSDIVTVEISAFAAAAAYAYVVAGVWAIIEMRKGKPIR</sequence>
<feature type="transmembrane region" description="Helical" evidence="1">
    <location>
        <begin position="67"/>
        <end position="85"/>
    </location>
</feature>
<reference evidence="2 3" key="1">
    <citation type="submission" date="2019-04" db="EMBL/GenBank/DDBJ databases">
        <title>Aspergillus burnettii sp. nov., novel species from soil in southeast Queensland.</title>
        <authorList>
            <person name="Gilchrist C.L.M."/>
            <person name="Pitt J.I."/>
            <person name="Lange L."/>
            <person name="Lacey H.J."/>
            <person name="Vuong D."/>
            <person name="Midgley D.J."/>
            <person name="Greenfield P."/>
            <person name="Bradbury M."/>
            <person name="Lacey E."/>
            <person name="Busk P.K."/>
            <person name="Pilgaard B."/>
            <person name="Chooi Y.H."/>
            <person name="Piggott A.M."/>
        </authorList>
    </citation>
    <scope>NUCLEOTIDE SEQUENCE [LARGE SCALE GENOMIC DNA]</scope>
    <source>
        <strain evidence="2 3">FRR 5400</strain>
    </source>
</reference>
<dbReference type="AlphaFoldDB" id="A0A8H5ZUF4"/>
<feature type="transmembrane region" description="Helical" evidence="1">
    <location>
        <begin position="106"/>
        <end position="125"/>
    </location>
</feature>
<feature type="transmembrane region" description="Helical" evidence="1">
    <location>
        <begin position="242"/>
        <end position="262"/>
    </location>
</feature>
<feature type="transmembrane region" description="Helical" evidence="1">
    <location>
        <begin position="145"/>
        <end position="168"/>
    </location>
</feature>
<keyword evidence="1" id="KW-0812">Transmembrane</keyword>
<name>A0A8H5ZUF4_PETAA</name>
<protein>
    <submittedName>
        <fullName evidence="2">Uncharacterized protein</fullName>
    </submittedName>
</protein>
<keyword evidence="1" id="KW-1133">Transmembrane helix</keyword>
<evidence type="ECO:0000256" key="1">
    <source>
        <dbReference type="SAM" id="Phobius"/>
    </source>
</evidence>